<organism evidence="2 3">
    <name type="scientific">Paraburkholderia metrosideri</name>
    <dbReference type="NCBI Taxonomy" id="580937"/>
    <lineage>
        <taxon>Bacteria</taxon>
        <taxon>Pseudomonadati</taxon>
        <taxon>Pseudomonadota</taxon>
        <taxon>Betaproteobacteria</taxon>
        <taxon>Burkholderiales</taxon>
        <taxon>Burkholderiaceae</taxon>
        <taxon>Paraburkholderia</taxon>
    </lineage>
</organism>
<dbReference type="Proteomes" id="UP000598032">
    <property type="component" value="Unassembled WGS sequence"/>
</dbReference>
<feature type="transmembrane region" description="Helical" evidence="1">
    <location>
        <begin position="45"/>
        <end position="65"/>
    </location>
</feature>
<protein>
    <submittedName>
        <fullName evidence="2">Uncharacterized protein</fullName>
    </submittedName>
</protein>
<keyword evidence="3" id="KW-1185">Reference proteome</keyword>
<proteinExistence type="predicted"/>
<evidence type="ECO:0000313" key="3">
    <source>
        <dbReference type="Proteomes" id="UP000598032"/>
    </source>
</evidence>
<evidence type="ECO:0000313" key="2">
    <source>
        <dbReference type="EMBL" id="CAD6548659.1"/>
    </source>
</evidence>
<keyword evidence="1" id="KW-0472">Membrane</keyword>
<keyword evidence="1" id="KW-0812">Transmembrane</keyword>
<keyword evidence="1" id="KW-1133">Transmembrane helix</keyword>
<accession>A0ABM8NXY8</accession>
<name>A0ABM8NXY8_9BURK</name>
<reference evidence="2 3" key="1">
    <citation type="submission" date="2020-10" db="EMBL/GenBank/DDBJ databases">
        <authorList>
            <person name="Peeters C."/>
        </authorList>
    </citation>
    <scope>NUCLEOTIDE SEQUENCE [LARGE SCALE GENOMIC DNA]</scope>
    <source>
        <strain evidence="2 3">LMG 28140</strain>
    </source>
</reference>
<sequence length="69" mass="7483">MATHAHGFVRIGMRDAHARVPFRFFPSSRTLVTTQHISTPSKKSLTLLQLLGLIGAAGLIAAIVLNQFV</sequence>
<comment type="caution">
    <text evidence="2">The sequence shown here is derived from an EMBL/GenBank/DDBJ whole genome shotgun (WGS) entry which is preliminary data.</text>
</comment>
<gene>
    <name evidence="2" type="ORF">LMG28140_04640</name>
</gene>
<evidence type="ECO:0000256" key="1">
    <source>
        <dbReference type="SAM" id="Phobius"/>
    </source>
</evidence>
<dbReference type="EMBL" id="CAJHCP010000010">
    <property type="protein sequence ID" value="CAD6548659.1"/>
    <property type="molecule type" value="Genomic_DNA"/>
</dbReference>